<comment type="caution">
    <text evidence="2">The sequence shown here is derived from an EMBL/GenBank/DDBJ whole genome shotgun (WGS) entry which is preliminary data.</text>
</comment>
<evidence type="ECO:0000259" key="1">
    <source>
        <dbReference type="Pfam" id="PF13358"/>
    </source>
</evidence>
<gene>
    <name evidence="2" type="ORF">RM764_46275</name>
</gene>
<feature type="domain" description="Tc1-like transposase DDE" evidence="1">
    <location>
        <begin position="5"/>
        <end position="143"/>
    </location>
</feature>
<evidence type="ECO:0000313" key="2">
    <source>
        <dbReference type="EMBL" id="MDT0470224.1"/>
    </source>
</evidence>
<dbReference type="Pfam" id="PF13358">
    <property type="entry name" value="DDE_3"/>
    <property type="match status" value="1"/>
</dbReference>
<evidence type="ECO:0000313" key="3">
    <source>
        <dbReference type="Proteomes" id="UP001183809"/>
    </source>
</evidence>
<organism evidence="2 3">
    <name type="scientific">Streptomyces gibsoniae</name>
    <dbReference type="NCBI Taxonomy" id="3075529"/>
    <lineage>
        <taxon>Bacteria</taxon>
        <taxon>Bacillati</taxon>
        <taxon>Actinomycetota</taxon>
        <taxon>Actinomycetes</taxon>
        <taxon>Kitasatosporales</taxon>
        <taxon>Streptomycetaceae</taxon>
        <taxon>Streptomyces</taxon>
    </lineage>
</organism>
<reference evidence="3" key="1">
    <citation type="submission" date="2023-07" db="EMBL/GenBank/DDBJ databases">
        <title>30 novel species of actinomycetes from the DSMZ collection.</title>
        <authorList>
            <person name="Nouioui I."/>
        </authorList>
    </citation>
    <scope>NUCLEOTIDE SEQUENCE [LARGE SCALE GENOMIC DNA]</scope>
    <source>
        <strain evidence="3">DSM 41699</strain>
    </source>
</reference>
<dbReference type="InterPro" id="IPR036397">
    <property type="entry name" value="RNaseH_sf"/>
</dbReference>
<dbReference type="Proteomes" id="UP001183809">
    <property type="component" value="Unassembled WGS sequence"/>
</dbReference>
<accession>A0ABU2UAG3</accession>
<proteinExistence type="predicted"/>
<keyword evidence="3" id="KW-1185">Reference proteome</keyword>
<name>A0ABU2UAG3_9ACTN</name>
<sequence length="178" mass="20086">MTGRPPKGRTWGRRGITPTVRVSGRSRGRLSVAGLLCFKPGLPARLCYRLRRHTGRKDERRSLGESDYIRLLDGAHQLLKVPLIVVWDRLNTHVSKAMQALVAEREWLTIVLLPGYAPELNPVEGMWAYIKRSLANLGARTLSKLETLLRRRLKALQYRHAILDGFLAGTGLALDRSN</sequence>
<dbReference type="InterPro" id="IPR038717">
    <property type="entry name" value="Tc1-like_DDE_dom"/>
</dbReference>
<protein>
    <submittedName>
        <fullName evidence="2">Transposase</fullName>
    </submittedName>
</protein>
<dbReference type="EMBL" id="JAVREY010000227">
    <property type="protein sequence ID" value="MDT0470224.1"/>
    <property type="molecule type" value="Genomic_DNA"/>
</dbReference>
<dbReference type="Gene3D" id="3.30.420.10">
    <property type="entry name" value="Ribonuclease H-like superfamily/Ribonuclease H"/>
    <property type="match status" value="1"/>
</dbReference>
<dbReference type="RefSeq" id="WP_311701662.1">
    <property type="nucleotide sequence ID" value="NZ_JAVREY010000227.1"/>
</dbReference>